<organism evidence="3 4">
    <name type="scientific">Parthenolecanium corni</name>
    <dbReference type="NCBI Taxonomy" id="536013"/>
    <lineage>
        <taxon>Eukaryota</taxon>
        <taxon>Metazoa</taxon>
        <taxon>Ecdysozoa</taxon>
        <taxon>Arthropoda</taxon>
        <taxon>Hexapoda</taxon>
        <taxon>Insecta</taxon>
        <taxon>Pterygota</taxon>
        <taxon>Neoptera</taxon>
        <taxon>Paraneoptera</taxon>
        <taxon>Hemiptera</taxon>
        <taxon>Sternorrhyncha</taxon>
        <taxon>Coccoidea</taxon>
        <taxon>Coccidae</taxon>
        <taxon>Parthenolecanium</taxon>
    </lineage>
</organism>
<accession>A0AAN9TL49</accession>
<evidence type="ECO:0000313" key="4">
    <source>
        <dbReference type="Proteomes" id="UP001367676"/>
    </source>
</evidence>
<dbReference type="EMBL" id="JBBCAQ010000010">
    <property type="protein sequence ID" value="KAK7601134.1"/>
    <property type="molecule type" value="Genomic_DNA"/>
</dbReference>
<dbReference type="PANTHER" id="PTHR46601">
    <property type="entry name" value="ULP_PROTEASE DOMAIN-CONTAINING PROTEIN"/>
    <property type="match status" value="1"/>
</dbReference>
<name>A0AAN9TL49_9HEMI</name>
<keyword evidence="1" id="KW-0175">Coiled coil</keyword>
<comment type="caution">
    <text evidence="3">The sequence shown here is derived from an EMBL/GenBank/DDBJ whole genome shotgun (WGS) entry which is preliminary data.</text>
</comment>
<protein>
    <submittedName>
        <fullName evidence="3">Uncharacterized protein</fullName>
    </submittedName>
</protein>
<dbReference type="Proteomes" id="UP001367676">
    <property type="component" value="Unassembled WGS sequence"/>
</dbReference>
<keyword evidence="4" id="KW-1185">Reference proteome</keyword>
<reference evidence="3 4" key="1">
    <citation type="submission" date="2024-03" db="EMBL/GenBank/DDBJ databases">
        <title>Adaptation during the transition from Ophiocordyceps entomopathogen to insect associate is accompanied by gene loss and intensified selection.</title>
        <authorList>
            <person name="Ward C.M."/>
            <person name="Onetto C.A."/>
            <person name="Borneman A.R."/>
        </authorList>
    </citation>
    <scope>NUCLEOTIDE SEQUENCE [LARGE SCALE GENOMIC DNA]</scope>
    <source>
        <strain evidence="3">AWRI1</strain>
        <tissue evidence="3">Single Adult Female</tissue>
    </source>
</reference>
<dbReference type="PANTHER" id="PTHR46601:SF1">
    <property type="entry name" value="ADF-H DOMAIN-CONTAINING PROTEIN"/>
    <property type="match status" value="1"/>
</dbReference>
<feature type="region of interest" description="Disordered" evidence="2">
    <location>
        <begin position="1"/>
        <end position="98"/>
    </location>
</feature>
<dbReference type="AlphaFoldDB" id="A0AAN9TL49"/>
<sequence length="793" mass="93490">MARLKRAEILRQKKDLEAKRRKKIQENPELREEHNRKRREQYAKQAVKREMKQKQRSQRDKRKKQKYWRDFKRAPKKKQQAEKMQADADPSTSQTLSRQAVVGKKIKSKNRAKLNNKIRILEAKATNLKLKLNQTRVKLSRAMKLKAKNSNSPQSRLNLELAGQNRLKVSPKTKRKLLFGSALKDDLTSAWRRIKSRKFRRTFIQILSFKFLKKYHFMSAAKPFFPIHDFMNHRRYFGLKRRAFATVRESIRKFFEQDDVSIQTPGKKDYITRHKIQKQKRYLCHSLKYLHQKFCNESQFVVSYAVFCKLRPFWVVTRHVSERDTCLCKKCENMILIHAALRKLKIFECDLQTVIEAICCSAPTMQCYSRKCLKCQDNAIELSLHNESFRSDKITFYSWEAVKEKAENGQMYNRVVKVRKECTIFEACERFFELQPDYMAHIGRIRHQYHTLKILKNFAKAKSDTMVIHCDFSENYSCKYFREIQTCHFGGNRKQITLHTGVLYIGEEVRSFCTISPNLQHDAIAIWSHLSPVLAEYRHIKEIHFVSDSPSSQYRNKGMFHIILKKIIPSFPNLQAFSWNYLESGHGKGAADGWLRMFKMFEQFVSCVQQYVKKVHLLVAEDRNKDLEQNIKAAIPVLGAMSVHQICWNMTEKNISRFNKLTCLECKSRCNHGFFLCEKVYPIDKTVPNTSKLETESKKKEDSPMLLVENVEPQVAIPAVEAVRSGSFNVKDWVVVRYPLVNDKHSFKQFIGQVVEIEGEKFRIDCLRSKRTQKFSGFIYCHPNVPDNKTWVH</sequence>
<feature type="coiled-coil region" evidence="1">
    <location>
        <begin position="104"/>
        <end position="138"/>
    </location>
</feature>
<evidence type="ECO:0000256" key="2">
    <source>
        <dbReference type="SAM" id="MobiDB-lite"/>
    </source>
</evidence>
<proteinExistence type="predicted"/>
<feature type="compositionally biased region" description="Basic residues" evidence="2">
    <location>
        <begin position="54"/>
        <end position="66"/>
    </location>
</feature>
<gene>
    <name evidence="3" type="ORF">V9T40_008575</name>
</gene>
<evidence type="ECO:0000256" key="1">
    <source>
        <dbReference type="SAM" id="Coils"/>
    </source>
</evidence>
<feature type="compositionally biased region" description="Basic and acidic residues" evidence="2">
    <location>
        <begin position="67"/>
        <end position="86"/>
    </location>
</feature>
<feature type="compositionally biased region" description="Basic and acidic residues" evidence="2">
    <location>
        <begin position="1"/>
        <end position="35"/>
    </location>
</feature>
<evidence type="ECO:0000313" key="3">
    <source>
        <dbReference type="EMBL" id="KAK7601134.1"/>
    </source>
</evidence>